<organism evidence="1 2">
    <name type="scientific">Hordeum vulgare subsp. vulgare</name>
    <name type="common">Domesticated barley</name>
    <dbReference type="NCBI Taxonomy" id="112509"/>
    <lineage>
        <taxon>Eukaryota</taxon>
        <taxon>Viridiplantae</taxon>
        <taxon>Streptophyta</taxon>
        <taxon>Embryophyta</taxon>
        <taxon>Tracheophyta</taxon>
        <taxon>Spermatophyta</taxon>
        <taxon>Magnoliopsida</taxon>
        <taxon>Liliopsida</taxon>
        <taxon>Poales</taxon>
        <taxon>Poaceae</taxon>
        <taxon>BOP clade</taxon>
        <taxon>Pooideae</taxon>
        <taxon>Triticodae</taxon>
        <taxon>Triticeae</taxon>
        <taxon>Hordeinae</taxon>
        <taxon>Hordeum</taxon>
    </lineage>
</organism>
<dbReference type="Gramene" id="HORVU.MOREX.r3.3HG0277620.1">
    <property type="protein sequence ID" value="HORVU.MOREX.r3.3HG0277620.1.CDS1"/>
    <property type="gene ID" value="HORVU.MOREX.r3.3HG0277620"/>
</dbReference>
<keyword evidence="2" id="KW-1185">Reference proteome</keyword>
<accession>A0A8I6X8M4</accession>
<evidence type="ECO:0000313" key="2">
    <source>
        <dbReference type="Proteomes" id="UP000011116"/>
    </source>
</evidence>
<dbReference type="Proteomes" id="UP000011116">
    <property type="component" value="Chromosome 3H"/>
</dbReference>
<evidence type="ECO:0000313" key="1">
    <source>
        <dbReference type="EnsemblPlants" id="HORVU.MOREX.r3.3HG0277620.1.CDS1"/>
    </source>
</evidence>
<protein>
    <submittedName>
        <fullName evidence="1">Uncharacterized protein</fullName>
    </submittedName>
</protein>
<dbReference type="AlphaFoldDB" id="A0A8I6X8M4"/>
<reference evidence="1" key="3">
    <citation type="submission" date="2022-01" db="UniProtKB">
        <authorList>
            <consortium name="EnsemblPlants"/>
        </authorList>
    </citation>
    <scope>IDENTIFICATION</scope>
    <source>
        <strain evidence="1">subsp. vulgare</strain>
    </source>
</reference>
<reference evidence="1" key="2">
    <citation type="submission" date="2020-10" db="EMBL/GenBank/DDBJ databases">
        <authorList>
            <person name="Scholz U."/>
            <person name="Mascher M."/>
            <person name="Fiebig A."/>
        </authorList>
    </citation>
    <scope>NUCLEOTIDE SEQUENCE [LARGE SCALE GENOMIC DNA]</scope>
    <source>
        <strain evidence="1">cv. Morex</strain>
    </source>
</reference>
<proteinExistence type="predicted"/>
<name>A0A8I6X8M4_HORVV</name>
<sequence>MKRANLVVPIITIAAIIRRQGHIRVLHCTIFKSSSDAHHSAADGDPHQLGHRVLRGTYDNDSSIIL</sequence>
<dbReference type="Gramene" id="HORVU.MOREX.r2.3HG0229990.1">
    <property type="protein sequence ID" value="HORVU.MOREX.r2.3HG0229990.1.CDS.1"/>
    <property type="gene ID" value="HORVU.MOREX.r2.3HG0229990"/>
</dbReference>
<reference evidence="2" key="1">
    <citation type="journal article" date="2012" name="Nature">
        <title>A physical, genetic and functional sequence assembly of the barley genome.</title>
        <authorList>
            <consortium name="The International Barley Genome Sequencing Consortium"/>
            <person name="Mayer K.F."/>
            <person name="Waugh R."/>
            <person name="Brown J.W."/>
            <person name="Schulman A."/>
            <person name="Langridge P."/>
            <person name="Platzer M."/>
            <person name="Fincher G.B."/>
            <person name="Muehlbauer G.J."/>
            <person name="Sato K."/>
            <person name="Close T.J."/>
            <person name="Wise R.P."/>
            <person name="Stein N."/>
        </authorList>
    </citation>
    <scope>NUCLEOTIDE SEQUENCE [LARGE SCALE GENOMIC DNA]</scope>
    <source>
        <strain evidence="2">cv. Morex</strain>
    </source>
</reference>
<dbReference type="EnsemblPlants" id="HORVU.MOREX.r3.3HG0277620.1">
    <property type="protein sequence ID" value="HORVU.MOREX.r3.3HG0277620.1.CDS1"/>
    <property type="gene ID" value="HORVU.MOREX.r3.3HG0277620"/>
</dbReference>